<dbReference type="InterPro" id="IPR050228">
    <property type="entry name" value="Carboxylesterase_BioH"/>
</dbReference>
<dbReference type="SUPFAM" id="SSF53474">
    <property type="entry name" value="alpha/beta-Hydrolases"/>
    <property type="match status" value="1"/>
</dbReference>
<evidence type="ECO:0008006" key="3">
    <source>
        <dbReference type="Google" id="ProtNLM"/>
    </source>
</evidence>
<dbReference type="AlphaFoldDB" id="A0A6S6ZTW1"/>
<dbReference type="InterPro" id="IPR029058">
    <property type="entry name" value="AB_hydrolase_fold"/>
</dbReference>
<evidence type="ECO:0000313" key="1">
    <source>
        <dbReference type="EMBL" id="CAB3693949.1"/>
    </source>
</evidence>
<dbReference type="PANTHER" id="PTHR43194:SF5">
    <property type="entry name" value="PIMELOYL-[ACYL-CARRIER PROTEIN] METHYL ESTER ESTERASE"/>
    <property type="match status" value="1"/>
</dbReference>
<dbReference type="PANTHER" id="PTHR43194">
    <property type="entry name" value="HYDROLASE ALPHA/BETA FOLD FAMILY"/>
    <property type="match status" value="1"/>
</dbReference>
<organism evidence="1 2">
    <name type="scientific">Achromobacter pestifer</name>
    <dbReference type="NCBI Taxonomy" id="1353889"/>
    <lineage>
        <taxon>Bacteria</taxon>
        <taxon>Pseudomonadati</taxon>
        <taxon>Pseudomonadota</taxon>
        <taxon>Betaproteobacteria</taxon>
        <taxon>Burkholderiales</taxon>
        <taxon>Alcaligenaceae</taxon>
        <taxon>Achromobacter</taxon>
    </lineage>
</organism>
<proteinExistence type="predicted"/>
<accession>A0A6S6ZTW1</accession>
<evidence type="ECO:0000313" key="2">
    <source>
        <dbReference type="Proteomes" id="UP000494108"/>
    </source>
</evidence>
<dbReference type="EMBL" id="CADIJX010000008">
    <property type="protein sequence ID" value="CAB3693949.1"/>
    <property type="molecule type" value="Genomic_DNA"/>
</dbReference>
<dbReference type="CDD" id="cd12808">
    <property type="entry name" value="Esterase_713_like-1"/>
    <property type="match status" value="1"/>
</dbReference>
<gene>
    <name evidence="1" type="ORF">LMG3431_05025</name>
</gene>
<sequence length="326" mass="35929">MAADATQGTRQADGLAPIRLRDMGSFHVGGHDVRLSGLPSRQVVMAEGGQPVALDPNGTYRVEQMYAQYFLSEPASGRPPLAFWHGGGMTGAAWETTPDGREGWLNAFLRRGWDAYLCDAVERGRSGYALVPEIWPAAPIVQTREDCYTRFRIGQPGTRPGPDSAYPNTQFPVDAFDRLAAQMVPRWVHTDAAILRGYLALLEHVGRMIVVCHSQAGVFGIRAALAQPDRVCAVVALEPASIPLLAPDADYRTPTLIVMGDNMDTDPRWPHMRERIRQFAQRYPCVTVLSLPDVGIAGNSHMLMMDRNSLDLAARVHDWLIGLPFE</sequence>
<dbReference type="Gene3D" id="3.40.50.1820">
    <property type="entry name" value="alpha/beta hydrolase"/>
    <property type="match status" value="1"/>
</dbReference>
<keyword evidence="2" id="KW-1185">Reference proteome</keyword>
<dbReference type="RefSeq" id="WP_175177300.1">
    <property type="nucleotide sequence ID" value="NZ_CADIJX010000008.1"/>
</dbReference>
<name>A0A6S6ZTW1_9BURK</name>
<dbReference type="Proteomes" id="UP000494108">
    <property type="component" value="Unassembled WGS sequence"/>
</dbReference>
<reference evidence="1 2" key="1">
    <citation type="submission" date="2020-04" db="EMBL/GenBank/DDBJ databases">
        <authorList>
            <person name="De Canck E."/>
        </authorList>
    </citation>
    <scope>NUCLEOTIDE SEQUENCE [LARGE SCALE GENOMIC DNA]</scope>
    <source>
        <strain evidence="1 2">LMG 3431</strain>
    </source>
</reference>
<protein>
    <recommendedName>
        <fullName evidence="3">Alpha/beta fold hydrolase</fullName>
    </recommendedName>
</protein>